<reference evidence="1" key="1">
    <citation type="submission" date="2021-06" db="EMBL/GenBank/DDBJ databases">
        <authorList>
            <person name="Kallberg Y."/>
            <person name="Tangrot J."/>
            <person name="Rosling A."/>
        </authorList>
    </citation>
    <scope>NUCLEOTIDE SEQUENCE</scope>
    <source>
        <strain evidence="1">28 12/20/2015</strain>
    </source>
</reference>
<evidence type="ECO:0000313" key="1">
    <source>
        <dbReference type="EMBL" id="CAG8731439.1"/>
    </source>
</evidence>
<protein>
    <submittedName>
        <fullName evidence="1">3632_t:CDS:1</fullName>
    </submittedName>
</protein>
<comment type="caution">
    <text evidence="1">The sequence shown here is derived from an EMBL/GenBank/DDBJ whole genome shotgun (WGS) entry which is preliminary data.</text>
</comment>
<accession>A0ACA9Q0N8</accession>
<dbReference type="Proteomes" id="UP000789366">
    <property type="component" value="Unassembled WGS sequence"/>
</dbReference>
<gene>
    <name evidence="1" type="ORF">SPELUC_LOCUS13141</name>
</gene>
<feature type="non-terminal residue" evidence="1">
    <location>
        <position position="1"/>
    </location>
</feature>
<sequence length="111" mass="13048">SRGDPNGIKPIELFKLHLADISEYQKPELAYSLDYHKAIKDYLEQMKLLIQNTLLKRWPGIKFSQVWFVFTISAEWKPHAIGVFRDCIYKAEYLEKDCSNNLEFATEHKAI</sequence>
<keyword evidence="2" id="KW-1185">Reference proteome</keyword>
<dbReference type="EMBL" id="CAJVPW010033572">
    <property type="protein sequence ID" value="CAG8731439.1"/>
    <property type="molecule type" value="Genomic_DNA"/>
</dbReference>
<proteinExistence type="predicted"/>
<organism evidence="1 2">
    <name type="scientific">Cetraspora pellucida</name>
    <dbReference type="NCBI Taxonomy" id="1433469"/>
    <lineage>
        <taxon>Eukaryota</taxon>
        <taxon>Fungi</taxon>
        <taxon>Fungi incertae sedis</taxon>
        <taxon>Mucoromycota</taxon>
        <taxon>Glomeromycotina</taxon>
        <taxon>Glomeromycetes</taxon>
        <taxon>Diversisporales</taxon>
        <taxon>Gigasporaceae</taxon>
        <taxon>Cetraspora</taxon>
    </lineage>
</organism>
<name>A0ACA9Q0N8_9GLOM</name>
<evidence type="ECO:0000313" key="2">
    <source>
        <dbReference type="Proteomes" id="UP000789366"/>
    </source>
</evidence>